<organism evidence="5">
    <name type="scientific">marine metagenome</name>
    <dbReference type="NCBI Taxonomy" id="408172"/>
    <lineage>
        <taxon>unclassified sequences</taxon>
        <taxon>metagenomes</taxon>
        <taxon>ecological metagenomes</taxon>
    </lineage>
</organism>
<gene>
    <name evidence="5" type="ORF">METZ01_LOCUS31337</name>
</gene>
<dbReference type="GO" id="GO:0008168">
    <property type="term" value="F:methyltransferase activity"/>
    <property type="evidence" value="ECO:0007669"/>
    <property type="project" value="UniProtKB-KW"/>
</dbReference>
<name>A0A381QLN6_9ZZZZ</name>
<dbReference type="InterPro" id="IPR010426">
    <property type="entry name" value="MTTB_MeTrfase"/>
</dbReference>
<dbReference type="Pfam" id="PF06253">
    <property type="entry name" value="MTTB"/>
    <property type="match status" value="1"/>
</dbReference>
<sequence length="507" mass="54208">VAARAAGPTEDEKAVHPGQAGGAYKPLTDAECRAVYDTALTLLEEFGMGTPIPEFIEVVVPAGGWVDEHERLHFPRSLVEDAIAMAAKSFTWHGFDDDRSIQVGGDRVHFGTAGAAVSVWDHETRKHRPSDLQDVYDVARLVDTLEHVHFHVRTLVARDMVESRDLDVNTAYAVAMGTTKPMGTSFFQPEHVVEVVDMFDHMLGGRPGSFAERPFCVANNTFVVPPLRYAEDAVRSMVAQVRTGMPINLLSAGQAGATSPAALAGSLAQALAECLSALTCVNLLNPGHPCVMGLWPFVSDLRTGAMTGGSGEEAVLNAAAAQVANWLDLPSGVAAGMADSKVPDNQAGHEKGLTVALAGHAGANLVYESAGMLASLLACSYEALVIDNDMLGAVNRTVRGIEITPDKLSIETIKSVIFGAGHFLGQDQTLSLMQSEYIYPQVGDRLSPADWFDAGATSADERARVIVSGVLSSHFPAHVSPEVDSRVRERFDIRLPAEELTRSSRWG</sequence>
<evidence type="ECO:0000256" key="2">
    <source>
        <dbReference type="ARBA" id="ARBA00022603"/>
    </source>
</evidence>
<reference evidence="5" key="1">
    <citation type="submission" date="2018-05" db="EMBL/GenBank/DDBJ databases">
        <authorList>
            <person name="Lanie J.A."/>
            <person name="Ng W.-L."/>
            <person name="Kazmierczak K.M."/>
            <person name="Andrzejewski T.M."/>
            <person name="Davidsen T.M."/>
            <person name="Wayne K.J."/>
            <person name="Tettelin H."/>
            <person name="Glass J.I."/>
            <person name="Rusch D."/>
            <person name="Podicherti R."/>
            <person name="Tsui H.-C.T."/>
            <person name="Winkler M.E."/>
        </authorList>
    </citation>
    <scope>NUCLEOTIDE SEQUENCE</scope>
</reference>
<evidence type="ECO:0008006" key="6">
    <source>
        <dbReference type="Google" id="ProtNLM"/>
    </source>
</evidence>
<feature type="non-terminal residue" evidence="5">
    <location>
        <position position="1"/>
    </location>
</feature>
<evidence type="ECO:0000256" key="4">
    <source>
        <dbReference type="SAM" id="MobiDB-lite"/>
    </source>
</evidence>
<comment type="similarity">
    <text evidence="1">Belongs to the trimethylamine methyltransferase family.</text>
</comment>
<protein>
    <recommendedName>
        <fullName evidence="6">Methyltransferase</fullName>
    </recommendedName>
</protein>
<proteinExistence type="inferred from homology"/>
<evidence type="ECO:0000256" key="1">
    <source>
        <dbReference type="ARBA" id="ARBA00007137"/>
    </source>
</evidence>
<dbReference type="AlphaFoldDB" id="A0A381QLN6"/>
<feature type="region of interest" description="Disordered" evidence="4">
    <location>
        <begin position="1"/>
        <end position="22"/>
    </location>
</feature>
<dbReference type="EMBL" id="UINC01001355">
    <property type="protein sequence ID" value="SUZ78483.1"/>
    <property type="molecule type" value="Genomic_DNA"/>
</dbReference>
<accession>A0A381QLN6</accession>
<evidence type="ECO:0000313" key="5">
    <source>
        <dbReference type="EMBL" id="SUZ78483.1"/>
    </source>
</evidence>
<dbReference type="InterPro" id="IPR038601">
    <property type="entry name" value="MttB-like_sf"/>
</dbReference>
<dbReference type="Gene3D" id="3.20.20.480">
    <property type="entry name" value="Trimethylamine methyltransferase-like"/>
    <property type="match status" value="1"/>
</dbReference>
<keyword evidence="3" id="KW-0808">Transferase</keyword>
<keyword evidence="2" id="KW-0489">Methyltransferase</keyword>
<dbReference type="GO" id="GO:0032259">
    <property type="term" value="P:methylation"/>
    <property type="evidence" value="ECO:0007669"/>
    <property type="project" value="UniProtKB-KW"/>
</dbReference>
<evidence type="ECO:0000256" key="3">
    <source>
        <dbReference type="ARBA" id="ARBA00022679"/>
    </source>
</evidence>
<dbReference type="GO" id="GO:0015948">
    <property type="term" value="P:methanogenesis"/>
    <property type="evidence" value="ECO:0007669"/>
    <property type="project" value="InterPro"/>
</dbReference>